<feature type="transmembrane region" description="Helical" evidence="5">
    <location>
        <begin position="191"/>
        <end position="212"/>
    </location>
</feature>
<dbReference type="GO" id="GO:0052621">
    <property type="term" value="F:diguanylate cyclase activity"/>
    <property type="evidence" value="ECO:0007669"/>
    <property type="project" value="UniProtKB-EC"/>
</dbReference>
<dbReference type="Gene3D" id="2.60.40.2380">
    <property type="match status" value="1"/>
</dbReference>
<dbReference type="InterPro" id="IPR043128">
    <property type="entry name" value="Rev_trsase/Diguanyl_cyclase"/>
</dbReference>
<accession>A0A918JGR5</accession>
<name>A0A918JGR5_9ALTE</name>
<keyword evidence="7" id="KW-0808">Transferase</keyword>
<feature type="domain" description="GGDEF" evidence="6">
    <location>
        <begin position="492"/>
        <end position="627"/>
    </location>
</feature>
<evidence type="ECO:0000256" key="5">
    <source>
        <dbReference type="SAM" id="Phobius"/>
    </source>
</evidence>
<feature type="transmembrane region" description="Helical" evidence="5">
    <location>
        <begin position="339"/>
        <end position="359"/>
    </location>
</feature>
<dbReference type="GO" id="GO:0016301">
    <property type="term" value="F:kinase activity"/>
    <property type="evidence" value="ECO:0007669"/>
    <property type="project" value="UniProtKB-KW"/>
</dbReference>
<comment type="cofactor">
    <cofactor evidence="1">
        <name>Mg(2+)</name>
        <dbReference type="ChEBI" id="CHEBI:18420"/>
    </cofactor>
</comment>
<evidence type="ECO:0000259" key="6">
    <source>
        <dbReference type="PROSITE" id="PS50887"/>
    </source>
</evidence>
<dbReference type="SMART" id="SM00267">
    <property type="entry name" value="GGDEF"/>
    <property type="match status" value="1"/>
</dbReference>
<evidence type="ECO:0000256" key="1">
    <source>
        <dbReference type="ARBA" id="ARBA00001946"/>
    </source>
</evidence>
<keyword evidence="7" id="KW-0418">Kinase</keyword>
<dbReference type="PROSITE" id="PS50887">
    <property type="entry name" value="GGDEF"/>
    <property type="match status" value="1"/>
</dbReference>
<feature type="transmembrane region" description="Helical" evidence="5">
    <location>
        <begin position="255"/>
        <end position="275"/>
    </location>
</feature>
<feature type="transmembrane region" description="Helical" evidence="5">
    <location>
        <begin position="287"/>
        <end position="307"/>
    </location>
</feature>
<reference evidence="7" key="2">
    <citation type="submission" date="2020-09" db="EMBL/GenBank/DDBJ databases">
        <authorList>
            <person name="Sun Q."/>
            <person name="Kim S."/>
        </authorList>
    </citation>
    <scope>NUCLEOTIDE SEQUENCE</scope>
    <source>
        <strain evidence="7">KCTC 22164</strain>
    </source>
</reference>
<feature type="transmembrane region" description="Helical" evidence="5">
    <location>
        <begin position="219"/>
        <end position="243"/>
    </location>
</feature>
<dbReference type="Proteomes" id="UP000631300">
    <property type="component" value="Unassembled WGS sequence"/>
</dbReference>
<gene>
    <name evidence="7" type="ORF">GCM10007391_10000</name>
</gene>
<dbReference type="Gene3D" id="3.30.70.270">
    <property type="match status" value="1"/>
</dbReference>
<dbReference type="EC" id="2.7.7.65" evidence="2"/>
<keyword evidence="4" id="KW-0175">Coiled coil</keyword>
<evidence type="ECO:0000256" key="4">
    <source>
        <dbReference type="SAM" id="Coils"/>
    </source>
</evidence>
<evidence type="ECO:0000256" key="3">
    <source>
        <dbReference type="ARBA" id="ARBA00034247"/>
    </source>
</evidence>
<dbReference type="PANTHER" id="PTHR45138:SF9">
    <property type="entry name" value="DIGUANYLATE CYCLASE DGCM-RELATED"/>
    <property type="match status" value="1"/>
</dbReference>
<dbReference type="Pfam" id="PF07695">
    <property type="entry name" value="7TMR-DISM_7TM"/>
    <property type="match status" value="1"/>
</dbReference>
<dbReference type="AlphaFoldDB" id="A0A918JGR5"/>
<comment type="caution">
    <text evidence="7">The sequence shown here is derived from an EMBL/GenBank/DDBJ whole genome shotgun (WGS) entry which is preliminary data.</text>
</comment>
<evidence type="ECO:0000256" key="2">
    <source>
        <dbReference type="ARBA" id="ARBA00012528"/>
    </source>
</evidence>
<feature type="transmembrane region" description="Helical" evidence="5">
    <location>
        <begin position="12"/>
        <end position="34"/>
    </location>
</feature>
<dbReference type="NCBIfam" id="TIGR00254">
    <property type="entry name" value="GGDEF"/>
    <property type="match status" value="1"/>
</dbReference>
<sequence length="630" mass="71182">MQLSSLDVRRYDVWLVATTCLAFICFVIVALNVLPAKNDGERISDLAYYADPQATQTLPTLSSVPDGEWTSIQNPINLGMDHAPYWFRFTVPPTAESAAHYLLEVSYPLLDEVMVAVFAENMLDPMVTYQSGDGQQFSQRAISHRSLLFPLPDSASPLTIVIRAKTAGTIRLPLRIWKEREFIEHTPKQSLVMGVFFGFLAAMGVSNFFLFVTTRSRSFLAYSGYVFSLGLTLASLHGFGYAYLWSEQAWFQERAVALFANATIVFALIFTRMLLPIKRTMPRMERLLRITIILFAVNIVIGLFLPYAFLIKIFLIMLSVVVMLTLSLGVWLSLKGVVIARYFSIAWAVLLLSGLTASLDNLHIVDLSISSNYLVMLGASIETILLAFVVAISYSHNRDEMFDAQARALTEEKNANRAKEDLLEVQQRYQSDLEYKVEERTLELEITLRELSEVNRELETLNTIDSLTGIKNRRHFDKRLKAEGRRSRREQTPLSLAMIDIDHFKQINDRFGHVAGDACIKHTANVLKDQLRRPSDDVCRIGGEEYALILPNTDNQGARMVVENMRAMLEDTPIEFEGQQIHMTMSAGVATTTIAFEEHELALLKEADRQLYSAKQAGRNQVVAHQLLSE</sequence>
<feature type="transmembrane region" description="Helical" evidence="5">
    <location>
        <begin position="313"/>
        <end position="332"/>
    </location>
</feature>
<dbReference type="GO" id="GO:0005886">
    <property type="term" value="C:plasma membrane"/>
    <property type="evidence" value="ECO:0007669"/>
    <property type="project" value="TreeGrafter"/>
</dbReference>
<keyword evidence="5" id="KW-0812">Transmembrane</keyword>
<keyword evidence="5" id="KW-0472">Membrane</keyword>
<dbReference type="Pfam" id="PF07696">
    <property type="entry name" value="7TMR-DISMED2"/>
    <property type="match status" value="1"/>
</dbReference>
<dbReference type="CDD" id="cd01949">
    <property type="entry name" value="GGDEF"/>
    <property type="match status" value="1"/>
</dbReference>
<dbReference type="EMBL" id="BMXP01000002">
    <property type="protein sequence ID" value="GGW79267.1"/>
    <property type="molecule type" value="Genomic_DNA"/>
</dbReference>
<dbReference type="InterPro" id="IPR029787">
    <property type="entry name" value="Nucleotide_cyclase"/>
</dbReference>
<comment type="catalytic activity">
    <reaction evidence="3">
        <text>2 GTP = 3',3'-c-di-GMP + 2 diphosphate</text>
        <dbReference type="Rhea" id="RHEA:24898"/>
        <dbReference type="ChEBI" id="CHEBI:33019"/>
        <dbReference type="ChEBI" id="CHEBI:37565"/>
        <dbReference type="ChEBI" id="CHEBI:58805"/>
        <dbReference type="EC" id="2.7.7.65"/>
    </reaction>
</comment>
<dbReference type="RefSeq" id="WP_189404028.1">
    <property type="nucleotide sequence ID" value="NZ_BMXP01000002.1"/>
</dbReference>
<protein>
    <recommendedName>
        <fullName evidence="2">diguanylate cyclase</fullName>
        <ecNumber evidence="2">2.7.7.65</ecNumber>
    </recommendedName>
</protein>
<evidence type="ECO:0000313" key="7">
    <source>
        <dbReference type="EMBL" id="GGW79267.1"/>
    </source>
</evidence>
<proteinExistence type="predicted"/>
<dbReference type="GO" id="GO:0043709">
    <property type="term" value="P:cell adhesion involved in single-species biofilm formation"/>
    <property type="evidence" value="ECO:0007669"/>
    <property type="project" value="TreeGrafter"/>
</dbReference>
<feature type="coiled-coil region" evidence="4">
    <location>
        <begin position="408"/>
        <end position="464"/>
    </location>
</feature>
<organism evidence="7 8">
    <name type="scientific">Alteromonas halophila</name>
    <dbReference type="NCBI Taxonomy" id="516698"/>
    <lineage>
        <taxon>Bacteria</taxon>
        <taxon>Pseudomonadati</taxon>
        <taxon>Pseudomonadota</taxon>
        <taxon>Gammaproteobacteria</taxon>
        <taxon>Alteromonadales</taxon>
        <taxon>Alteromonadaceae</taxon>
        <taxon>Alteromonas/Salinimonas group</taxon>
        <taxon>Alteromonas</taxon>
    </lineage>
</organism>
<keyword evidence="5" id="KW-1133">Transmembrane helix</keyword>
<dbReference type="InterPro" id="IPR011623">
    <property type="entry name" value="7TMR_DISM_rcpt_extracell_dom1"/>
</dbReference>
<dbReference type="PANTHER" id="PTHR45138">
    <property type="entry name" value="REGULATORY COMPONENTS OF SENSORY TRANSDUCTION SYSTEM"/>
    <property type="match status" value="1"/>
</dbReference>
<reference evidence="7" key="1">
    <citation type="journal article" date="2014" name="Int. J. Syst. Evol. Microbiol.">
        <title>Complete genome sequence of Corynebacterium casei LMG S-19264T (=DSM 44701T), isolated from a smear-ripened cheese.</title>
        <authorList>
            <consortium name="US DOE Joint Genome Institute (JGI-PGF)"/>
            <person name="Walter F."/>
            <person name="Albersmeier A."/>
            <person name="Kalinowski J."/>
            <person name="Ruckert C."/>
        </authorList>
    </citation>
    <scope>NUCLEOTIDE SEQUENCE</scope>
    <source>
        <strain evidence="7">KCTC 22164</strain>
    </source>
</reference>
<dbReference type="InterPro" id="IPR050469">
    <property type="entry name" value="Diguanylate_Cyclase"/>
</dbReference>
<keyword evidence="8" id="KW-1185">Reference proteome</keyword>
<dbReference type="Pfam" id="PF00990">
    <property type="entry name" value="GGDEF"/>
    <property type="match status" value="1"/>
</dbReference>
<dbReference type="InterPro" id="IPR011622">
    <property type="entry name" value="7TMR_DISM_rcpt_extracell_dom2"/>
</dbReference>
<dbReference type="GO" id="GO:1902201">
    <property type="term" value="P:negative regulation of bacterial-type flagellum-dependent cell motility"/>
    <property type="evidence" value="ECO:0007669"/>
    <property type="project" value="TreeGrafter"/>
</dbReference>
<dbReference type="SUPFAM" id="SSF55073">
    <property type="entry name" value="Nucleotide cyclase"/>
    <property type="match status" value="1"/>
</dbReference>
<evidence type="ECO:0000313" key="8">
    <source>
        <dbReference type="Proteomes" id="UP000631300"/>
    </source>
</evidence>
<dbReference type="FunFam" id="3.30.70.270:FF:000001">
    <property type="entry name" value="Diguanylate cyclase domain protein"/>
    <property type="match status" value="1"/>
</dbReference>
<dbReference type="InterPro" id="IPR000160">
    <property type="entry name" value="GGDEF_dom"/>
</dbReference>
<feature type="transmembrane region" description="Helical" evidence="5">
    <location>
        <begin position="371"/>
        <end position="392"/>
    </location>
</feature>